<dbReference type="Proteomes" id="UP001596011">
    <property type="component" value="Unassembled WGS sequence"/>
</dbReference>
<dbReference type="EMBL" id="JBHSFI010000012">
    <property type="protein sequence ID" value="MFC4632157.1"/>
    <property type="molecule type" value="Genomic_DNA"/>
</dbReference>
<dbReference type="RefSeq" id="WP_377142516.1">
    <property type="nucleotide sequence ID" value="NZ_JBHSFI010000012.1"/>
</dbReference>
<comment type="caution">
    <text evidence="2">The sequence shown here is derived from an EMBL/GenBank/DDBJ whole genome shotgun (WGS) entry which is preliminary data.</text>
</comment>
<feature type="compositionally biased region" description="Basic residues" evidence="1">
    <location>
        <begin position="51"/>
        <end position="74"/>
    </location>
</feature>
<gene>
    <name evidence="2" type="ORF">ACFO6V_28200</name>
</gene>
<accession>A0ABV9HQN6</accession>
<evidence type="ECO:0000313" key="2">
    <source>
        <dbReference type="EMBL" id="MFC4632157.1"/>
    </source>
</evidence>
<evidence type="ECO:0000256" key="1">
    <source>
        <dbReference type="SAM" id="MobiDB-lite"/>
    </source>
</evidence>
<keyword evidence="3" id="KW-1185">Reference proteome</keyword>
<sequence length="409" mass="44721">MTDTSGTDGDAQPVTLLGTADEVNGGMSLDQSSESGPLDHVAEAEPPVAKPARRAARKPAKGRGRKAPARKAAVRRSTATAKQAIFPRHAVERALRIPKAIIDQNAGRPTSVADAAKYATGGSANGAFRTEVSSAKKYGFLKSDNGVLTPQDRARRILYPQSENDRINGLREAVLDAPNIAEVYSHYRGENLPDREFFTNALRDNFKIPAEKIQEFLAVFDESMRSAQLVDASGERQRLIDVGRDERVPGAVAAAPPKVSVASGTTCFVMQPFGGHLGTYYEAIFKPAIEQAELTAVRADDDIFATGNIMDQVWRGILHAKVLVAELTSKNPNVLYELGLAHALEKPVILVSSNEEDVPFDLRHIRTILYDKNDPFWGQKLIDKIADNIRSALSNPEEAIFQWRARANR</sequence>
<protein>
    <recommendedName>
        <fullName evidence="4">Nucleoside 2-deoxyribosyltransferase-like protein</fullName>
    </recommendedName>
</protein>
<evidence type="ECO:0000313" key="3">
    <source>
        <dbReference type="Proteomes" id="UP001596011"/>
    </source>
</evidence>
<dbReference type="SUPFAM" id="SSF52309">
    <property type="entry name" value="N-(deoxy)ribosyltransferase-like"/>
    <property type="match status" value="1"/>
</dbReference>
<evidence type="ECO:0008006" key="4">
    <source>
        <dbReference type="Google" id="ProtNLM"/>
    </source>
</evidence>
<proteinExistence type="predicted"/>
<dbReference type="Gene3D" id="3.40.50.450">
    <property type="match status" value="1"/>
</dbReference>
<reference evidence="3" key="1">
    <citation type="journal article" date="2019" name="Int. J. Syst. Evol. Microbiol.">
        <title>The Global Catalogue of Microorganisms (GCM) 10K type strain sequencing project: providing services to taxonomists for standard genome sequencing and annotation.</title>
        <authorList>
            <consortium name="The Broad Institute Genomics Platform"/>
            <consortium name="The Broad Institute Genome Sequencing Center for Infectious Disease"/>
            <person name="Wu L."/>
            <person name="Ma J."/>
        </authorList>
    </citation>
    <scope>NUCLEOTIDE SEQUENCE [LARGE SCALE GENOMIC DNA]</scope>
    <source>
        <strain evidence="3">CCUG 42722</strain>
    </source>
</reference>
<name>A0ABV9HQN6_9MICO</name>
<organism evidence="2 3">
    <name type="scientific">Promicromonospora alba</name>
    <dbReference type="NCBI Taxonomy" id="1616110"/>
    <lineage>
        <taxon>Bacteria</taxon>
        <taxon>Bacillati</taxon>
        <taxon>Actinomycetota</taxon>
        <taxon>Actinomycetes</taxon>
        <taxon>Micrococcales</taxon>
        <taxon>Promicromonosporaceae</taxon>
        <taxon>Promicromonospora</taxon>
    </lineage>
</organism>
<feature type="region of interest" description="Disordered" evidence="1">
    <location>
        <begin position="1"/>
        <end position="80"/>
    </location>
</feature>